<sequence length="101" mass="11674">MLVTDGAPYTYDTIFDEYNWPHLQIRLFTYLIGREVTEVRSLSWMACANKGYFVHVTTPSEVREQVLKYIPVVARPMVMYQNKHPIIWTGVYADIAVSISG</sequence>
<evidence type="ECO:0000313" key="1">
    <source>
        <dbReference type="EMBL" id="KAB7508130.1"/>
    </source>
</evidence>
<dbReference type="PANTHER" id="PTHR10166:SF37">
    <property type="entry name" value="STOLID, ISOFORM H"/>
    <property type="match status" value="1"/>
</dbReference>
<dbReference type="InterPro" id="IPR051173">
    <property type="entry name" value="Ca_channel_alpha-2/delta"/>
</dbReference>
<comment type="caution">
    <text evidence="1">The sequence shown here is derived from an EMBL/GenBank/DDBJ whole genome shotgun (WGS) entry which is preliminary data.</text>
</comment>
<dbReference type="EMBL" id="SEYY01000049">
    <property type="protein sequence ID" value="KAB7508130.1"/>
    <property type="molecule type" value="Genomic_DNA"/>
</dbReference>
<gene>
    <name evidence="1" type="ORF">Anas_04222</name>
</gene>
<evidence type="ECO:0000313" key="2">
    <source>
        <dbReference type="Proteomes" id="UP000326759"/>
    </source>
</evidence>
<dbReference type="OrthoDB" id="10054666at2759"/>
<reference evidence="1 2" key="1">
    <citation type="journal article" date="2019" name="PLoS Biol.">
        <title>Sex chromosomes control vertical transmission of feminizing Wolbachia symbionts in an isopod.</title>
        <authorList>
            <person name="Becking T."/>
            <person name="Chebbi M.A."/>
            <person name="Giraud I."/>
            <person name="Moumen B."/>
            <person name="Laverre T."/>
            <person name="Caubet Y."/>
            <person name="Peccoud J."/>
            <person name="Gilbert C."/>
            <person name="Cordaux R."/>
        </authorList>
    </citation>
    <scope>NUCLEOTIDE SEQUENCE [LARGE SCALE GENOMIC DNA]</scope>
    <source>
        <strain evidence="1">ANa2</strain>
        <tissue evidence="1">Whole body excluding digestive tract and cuticle</tissue>
    </source>
</reference>
<proteinExistence type="predicted"/>
<dbReference type="GO" id="GO:0005245">
    <property type="term" value="F:voltage-gated calcium channel activity"/>
    <property type="evidence" value="ECO:0007669"/>
    <property type="project" value="TreeGrafter"/>
</dbReference>
<dbReference type="AlphaFoldDB" id="A0A5N5TPN9"/>
<organism evidence="1 2">
    <name type="scientific">Armadillidium nasatum</name>
    <dbReference type="NCBI Taxonomy" id="96803"/>
    <lineage>
        <taxon>Eukaryota</taxon>
        <taxon>Metazoa</taxon>
        <taxon>Ecdysozoa</taxon>
        <taxon>Arthropoda</taxon>
        <taxon>Crustacea</taxon>
        <taxon>Multicrustacea</taxon>
        <taxon>Malacostraca</taxon>
        <taxon>Eumalacostraca</taxon>
        <taxon>Peracarida</taxon>
        <taxon>Isopoda</taxon>
        <taxon>Oniscidea</taxon>
        <taxon>Crinocheta</taxon>
        <taxon>Armadillidiidae</taxon>
        <taxon>Armadillidium</taxon>
    </lineage>
</organism>
<dbReference type="GO" id="GO:0005891">
    <property type="term" value="C:voltage-gated calcium channel complex"/>
    <property type="evidence" value="ECO:0007669"/>
    <property type="project" value="TreeGrafter"/>
</dbReference>
<protein>
    <submittedName>
        <fullName evidence="1">Voltage-dependent calcium channel subunit alpha-2/delta-3</fullName>
    </submittedName>
</protein>
<keyword evidence="2" id="KW-1185">Reference proteome</keyword>
<dbReference type="PANTHER" id="PTHR10166">
    <property type="entry name" value="VOLTAGE-DEPENDENT CALCIUM CHANNEL SUBUNIT ALPHA-2/DELTA-RELATED"/>
    <property type="match status" value="1"/>
</dbReference>
<name>A0A5N5TPN9_9CRUS</name>
<dbReference type="Proteomes" id="UP000326759">
    <property type="component" value="Unassembled WGS sequence"/>
</dbReference>
<accession>A0A5N5TPN9</accession>